<comment type="subcellular location">
    <subcellularLocation>
        <location evidence="1">Cell membrane</location>
        <topology evidence="1">Multi-pass membrane protein</topology>
    </subcellularLocation>
</comment>
<evidence type="ECO:0000259" key="9">
    <source>
        <dbReference type="PROSITE" id="PS50928"/>
    </source>
</evidence>
<dbReference type="PROSITE" id="PS50928">
    <property type="entry name" value="ABC_TM1"/>
    <property type="match status" value="1"/>
</dbReference>
<dbReference type="OrthoDB" id="9782004at2"/>
<keyword evidence="11" id="KW-1185">Reference proteome</keyword>
<feature type="domain" description="ABC transmembrane type-1" evidence="9">
    <location>
        <begin position="65"/>
        <end position="256"/>
    </location>
</feature>
<evidence type="ECO:0000256" key="4">
    <source>
        <dbReference type="ARBA" id="ARBA00022475"/>
    </source>
</evidence>
<feature type="transmembrane region" description="Helical" evidence="8">
    <location>
        <begin position="112"/>
        <end position="132"/>
    </location>
</feature>
<evidence type="ECO:0000256" key="7">
    <source>
        <dbReference type="ARBA" id="ARBA00023136"/>
    </source>
</evidence>
<dbReference type="AlphaFoldDB" id="A0A449B4E8"/>
<name>A0A449B4E8_9BACT</name>
<dbReference type="RefSeq" id="WP_129646541.1">
    <property type="nucleotide sequence ID" value="NZ_LR215037.1"/>
</dbReference>
<feature type="transmembrane region" description="Helical" evidence="8">
    <location>
        <begin position="69"/>
        <end position="91"/>
    </location>
</feature>
<dbReference type="SUPFAM" id="SSF161098">
    <property type="entry name" value="MetI-like"/>
    <property type="match status" value="1"/>
</dbReference>
<feature type="transmembrane region" description="Helical" evidence="8">
    <location>
        <begin position="12"/>
        <end position="32"/>
    </location>
</feature>
<feature type="transmembrane region" description="Helical" evidence="8">
    <location>
        <begin position="234"/>
        <end position="257"/>
    </location>
</feature>
<dbReference type="PROSITE" id="PS51257">
    <property type="entry name" value="PROKAR_LIPOPROTEIN"/>
    <property type="match status" value="1"/>
</dbReference>
<keyword evidence="7 8" id="KW-0472">Membrane</keyword>
<keyword evidence="4" id="KW-1003">Cell membrane</keyword>
<protein>
    <submittedName>
        <fullName evidence="10">Spermidine/putrescine ABC transporter membrane protein</fullName>
    </submittedName>
</protein>
<evidence type="ECO:0000256" key="3">
    <source>
        <dbReference type="ARBA" id="ARBA00022448"/>
    </source>
</evidence>
<evidence type="ECO:0000256" key="8">
    <source>
        <dbReference type="SAM" id="Phobius"/>
    </source>
</evidence>
<feature type="transmembrane region" description="Helical" evidence="8">
    <location>
        <begin position="138"/>
        <end position="159"/>
    </location>
</feature>
<dbReference type="GO" id="GO:0055085">
    <property type="term" value="P:transmembrane transport"/>
    <property type="evidence" value="ECO:0007669"/>
    <property type="project" value="InterPro"/>
</dbReference>
<dbReference type="KEGG" id="mmau:NCTC10168_00368"/>
<dbReference type="Gene3D" id="1.10.3720.10">
    <property type="entry name" value="MetI-like"/>
    <property type="match status" value="1"/>
</dbReference>
<keyword evidence="6 8" id="KW-1133">Transmembrane helix</keyword>
<keyword evidence="5 8" id="KW-0812">Transmembrane</keyword>
<dbReference type="InterPro" id="IPR051789">
    <property type="entry name" value="Bact_Polyamine_Transport"/>
</dbReference>
<accession>A0A449B4E8</accession>
<dbReference type="CDD" id="cd06261">
    <property type="entry name" value="TM_PBP2"/>
    <property type="match status" value="1"/>
</dbReference>
<comment type="similarity">
    <text evidence="2">Belongs to the binding-protein-dependent transport system permease family. CysTW subfamily.</text>
</comment>
<sequence length="296" mass="33325">MSKFRKWFSSIYIHLILACVYIPLFFVVVYSFNKPTDKGFISTTWNGKTFEHWSTFFEEGRLNALVNSLIIAGSVSVIVITISLITVFGMWRQRNKKLNQAIMSINNIPLINPDNITAIGLVLVFGILFGVLGSYSEGIWRGIVGQTIMALPYGITIMLPRSEKFNGNQFEAAQDLGYGKVRSWFKTYFIYMLPSIIFAGLVAAFLSFDDFIILRTVSNTSTLGTKLYEGQFKGWGLVVGAGILVFVLIGNIAYITFKSITAKKIKNKKIIQDQNQVLTLFEEKNVNKSTIRGENE</sequence>
<keyword evidence="3" id="KW-0813">Transport</keyword>
<evidence type="ECO:0000256" key="2">
    <source>
        <dbReference type="ARBA" id="ARBA00007069"/>
    </source>
</evidence>
<evidence type="ECO:0000256" key="1">
    <source>
        <dbReference type="ARBA" id="ARBA00004651"/>
    </source>
</evidence>
<evidence type="ECO:0000256" key="5">
    <source>
        <dbReference type="ARBA" id="ARBA00022692"/>
    </source>
</evidence>
<dbReference type="PANTHER" id="PTHR43848">
    <property type="entry name" value="PUTRESCINE TRANSPORT SYSTEM PERMEASE PROTEIN POTI"/>
    <property type="match status" value="1"/>
</dbReference>
<dbReference type="GO" id="GO:0005886">
    <property type="term" value="C:plasma membrane"/>
    <property type="evidence" value="ECO:0007669"/>
    <property type="project" value="UniProtKB-SubCell"/>
</dbReference>
<dbReference type="InterPro" id="IPR000515">
    <property type="entry name" value="MetI-like"/>
</dbReference>
<dbReference type="InterPro" id="IPR035906">
    <property type="entry name" value="MetI-like_sf"/>
</dbReference>
<organism evidence="10 11">
    <name type="scientific">Mycoplasmopsis maculosa</name>
    <dbReference type="NCBI Taxonomy" id="114885"/>
    <lineage>
        <taxon>Bacteria</taxon>
        <taxon>Bacillati</taxon>
        <taxon>Mycoplasmatota</taxon>
        <taxon>Mycoplasmoidales</taxon>
        <taxon>Metamycoplasmataceae</taxon>
        <taxon>Mycoplasmopsis</taxon>
    </lineage>
</organism>
<evidence type="ECO:0000256" key="6">
    <source>
        <dbReference type="ARBA" id="ARBA00022989"/>
    </source>
</evidence>
<evidence type="ECO:0000313" key="11">
    <source>
        <dbReference type="Proteomes" id="UP000290243"/>
    </source>
</evidence>
<evidence type="ECO:0000313" key="10">
    <source>
        <dbReference type="EMBL" id="VEU75446.1"/>
    </source>
</evidence>
<feature type="transmembrane region" description="Helical" evidence="8">
    <location>
        <begin position="188"/>
        <end position="214"/>
    </location>
</feature>
<dbReference type="EMBL" id="LR215037">
    <property type="protein sequence ID" value="VEU75446.1"/>
    <property type="molecule type" value="Genomic_DNA"/>
</dbReference>
<reference evidence="10 11" key="1">
    <citation type="submission" date="2019-01" db="EMBL/GenBank/DDBJ databases">
        <authorList>
            <consortium name="Pathogen Informatics"/>
        </authorList>
    </citation>
    <scope>NUCLEOTIDE SEQUENCE [LARGE SCALE GENOMIC DNA]</scope>
    <source>
        <strain evidence="10 11">NCTC10168</strain>
    </source>
</reference>
<dbReference type="Proteomes" id="UP000290243">
    <property type="component" value="Chromosome"/>
</dbReference>
<gene>
    <name evidence="10" type="ORF">NCTC10168_00368</name>
</gene>
<proteinExistence type="inferred from homology"/>
<dbReference type="PANTHER" id="PTHR43848:SF2">
    <property type="entry name" value="PUTRESCINE TRANSPORT SYSTEM PERMEASE PROTEIN POTI"/>
    <property type="match status" value="1"/>
</dbReference>